<reference evidence="1 2" key="1">
    <citation type="submission" date="2021-01" db="EMBL/GenBank/DDBJ databases">
        <title>Whole genome shotgun sequence of Plantactinospora mayteni NBRC 109088.</title>
        <authorList>
            <person name="Komaki H."/>
            <person name="Tamura T."/>
        </authorList>
    </citation>
    <scope>NUCLEOTIDE SEQUENCE [LARGE SCALE GENOMIC DNA]</scope>
    <source>
        <strain evidence="1 2">NBRC 109088</strain>
    </source>
</reference>
<comment type="caution">
    <text evidence="1">The sequence shown here is derived from an EMBL/GenBank/DDBJ whole genome shotgun (WGS) entry which is preliminary data.</text>
</comment>
<proteinExistence type="predicted"/>
<evidence type="ECO:0000313" key="2">
    <source>
        <dbReference type="Proteomes" id="UP000621500"/>
    </source>
</evidence>
<evidence type="ECO:0008006" key="3">
    <source>
        <dbReference type="Google" id="ProtNLM"/>
    </source>
</evidence>
<evidence type="ECO:0000313" key="1">
    <source>
        <dbReference type="EMBL" id="GIG98227.1"/>
    </source>
</evidence>
<protein>
    <recommendedName>
        <fullName evidence="3">SMI1/KNR4 family protein</fullName>
    </recommendedName>
</protein>
<sequence>MIAVNRLPVPPVLVEVVESGRWAPPADSRLMYAVFGEEPDYPAFYSLKAMAEQTEGLFSLDADILTWYLGGDDGVDQPGAITVNRTVLIGDLGIERPFALDYSRSISDPDVVFFAQNGRWRQVAPNIATFLMLLDIS</sequence>
<dbReference type="EMBL" id="BONX01000033">
    <property type="protein sequence ID" value="GIG98227.1"/>
    <property type="molecule type" value="Genomic_DNA"/>
</dbReference>
<organism evidence="1 2">
    <name type="scientific">Plantactinospora mayteni</name>
    <dbReference type="NCBI Taxonomy" id="566021"/>
    <lineage>
        <taxon>Bacteria</taxon>
        <taxon>Bacillati</taxon>
        <taxon>Actinomycetota</taxon>
        <taxon>Actinomycetes</taxon>
        <taxon>Micromonosporales</taxon>
        <taxon>Micromonosporaceae</taxon>
        <taxon>Plantactinospora</taxon>
    </lineage>
</organism>
<dbReference type="Proteomes" id="UP000621500">
    <property type="component" value="Unassembled WGS sequence"/>
</dbReference>
<keyword evidence="2" id="KW-1185">Reference proteome</keyword>
<name>A0ABQ4EU90_9ACTN</name>
<gene>
    <name evidence="1" type="ORF">Pma05_48000</name>
</gene>
<accession>A0ABQ4EU90</accession>